<protein>
    <submittedName>
        <fullName evidence="2">Uncharacterized protein</fullName>
    </submittedName>
</protein>
<gene>
    <name evidence="2" type="ORF">D3H66_19580</name>
    <name evidence="3" type="ORF">PEY55_21335</name>
</gene>
<name>A0A5B0SV47_9ENTR</name>
<accession>A0A5B0SV47</accession>
<comment type="caution">
    <text evidence="2">The sequence shown here is derived from an EMBL/GenBank/DDBJ whole genome shotgun (WGS) entry which is preliminary data.</text>
</comment>
<dbReference type="RefSeq" id="WP_049001188.1">
    <property type="nucleotide sequence ID" value="NZ_JBDYPP010000017.1"/>
</dbReference>
<proteinExistence type="predicted"/>
<reference evidence="3" key="3">
    <citation type="submission" date="2023-01" db="EMBL/GenBank/DDBJ databases">
        <authorList>
            <person name="Hamerlinck H."/>
            <person name="Aerssens A."/>
            <person name="Boelens J."/>
            <person name="Messiaen A.-S."/>
            <person name="Vandendriessche S."/>
            <person name="Velghe A."/>
            <person name="Verhasselt B."/>
            <person name="Leroux-Roels I."/>
        </authorList>
    </citation>
    <scope>NUCLEOTIDE SEQUENCE</scope>
    <source>
        <strain evidence="3">UZG-GERCF-220920-Env23</strain>
    </source>
</reference>
<reference evidence="3" key="2">
    <citation type="journal article" date="2023" name="Antimicrob Resist Infect Control">
        <title>Sanitary installations and wastewater plumbing as reservoir for the long-term circulation and transmission of carbapenemase producing Citrobacter freundii clones in a hospital setting.</title>
        <authorList>
            <person name="Hamerlinck H."/>
            <person name="Aerssens A."/>
            <person name="Boelens J."/>
            <person name="Dehaene A."/>
            <person name="McMahon M."/>
            <person name="Messiaen A.S."/>
            <person name="Vandendriessche S."/>
            <person name="Velghe A."/>
            <person name="Leroux-Roels I."/>
            <person name="Verhasselt B."/>
        </authorList>
    </citation>
    <scope>NUCLEOTIDE SEQUENCE</scope>
    <source>
        <strain evidence="3">UZG-GERCF-220920-Env23</strain>
    </source>
</reference>
<reference evidence="2 4" key="1">
    <citation type="submission" date="2019-08" db="EMBL/GenBank/DDBJ databases">
        <title>Draft genome sequence of Citrobacter portucalensis strain isolated from green turtle.</title>
        <authorList>
            <person name="Fernandes M.R."/>
            <person name="Sellera F.P."/>
            <person name="Goldeberg D.W."/>
            <person name="Costa D.C."/>
            <person name="Lincopan N."/>
        </authorList>
    </citation>
    <scope>NUCLEOTIDE SEQUENCE [LARGE SCALE GENOMIC DNA]</scope>
    <source>
        <strain evidence="2 4">TV06</strain>
    </source>
</reference>
<sequence length="90" mass="9997">MAKSPLSTRINVSDLTTQDRLVQAAIEDNGKLFIFEISDGVLTVTLKEKSALEPAYKPAPADLTKLEKNIAEKPTLGDRINQTRPRTFQK</sequence>
<organism evidence="2 4">
    <name type="scientific">Citrobacter portucalensis</name>
    <dbReference type="NCBI Taxonomy" id="1639133"/>
    <lineage>
        <taxon>Bacteria</taxon>
        <taxon>Pseudomonadati</taxon>
        <taxon>Pseudomonadota</taxon>
        <taxon>Gammaproteobacteria</taxon>
        <taxon>Enterobacterales</taxon>
        <taxon>Enterobacteriaceae</taxon>
        <taxon>Citrobacter</taxon>
        <taxon>Citrobacter freundii complex</taxon>
    </lineage>
</organism>
<dbReference type="Proteomes" id="UP001169985">
    <property type="component" value="Unassembled WGS sequence"/>
</dbReference>
<feature type="compositionally biased region" description="Polar residues" evidence="1">
    <location>
        <begin position="80"/>
        <end position="90"/>
    </location>
</feature>
<feature type="region of interest" description="Disordered" evidence="1">
    <location>
        <begin position="70"/>
        <end position="90"/>
    </location>
</feature>
<evidence type="ECO:0000313" key="2">
    <source>
        <dbReference type="EMBL" id="KAA1141976.1"/>
    </source>
</evidence>
<evidence type="ECO:0000313" key="4">
    <source>
        <dbReference type="Proteomes" id="UP000323297"/>
    </source>
</evidence>
<evidence type="ECO:0000256" key="1">
    <source>
        <dbReference type="SAM" id="MobiDB-lite"/>
    </source>
</evidence>
<evidence type="ECO:0000313" key="3">
    <source>
        <dbReference type="EMBL" id="MDN4370805.1"/>
    </source>
</evidence>
<dbReference type="EMBL" id="JAQIHS010000032">
    <property type="protein sequence ID" value="MDN4370805.1"/>
    <property type="molecule type" value="Genomic_DNA"/>
</dbReference>
<dbReference type="Proteomes" id="UP000323297">
    <property type="component" value="Unassembled WGS sequence"/>
</dbReference>
<dbReference type="EMBL" id="VTZD01000024">
    <property type="protein sequence ID" value="KAA1141976.1"/>
    <property type="molecule type" value="Genomic_DNA"/>
</dbReference>
<dbReference type="AlphaFoldDB" id="A0A5B0SV47"/>